<dbReference type="EMBL" id="JAPDDT010000034">
    <property type="protein sequence ID" value="MCW1926650.1"/>
    <property type="molecule type" value="Genomic_DNA"/>
</dbReference>
<dbReference type="RefSeq" id="WP_264490758.1">
    <property type="nucleotide sequence ID" value="NZ_JAPDDT010000034.1"/>
</dbReference>
<dbReference type="Proteomes" id="UP001320876">
    <property type="component" value="Unassembled WGS sequence"/>
</dbReference>
<accession>A0ABT3GT06</accession>
<gene>
    <name evidence="1" type="ORF">OKA05_29120</name>
</gene>
<dbReference type="Gene3D" id="1.25.40.10">
    <property type="entry name" value="Tetratricopeptide repeat domain"/>
    <property type="match status" value="1"/>
</dbReference>
<sequence>MISKELGPTETIRMFESKSLDALSSFQSFEYADALRRVGRCKEALAIYQSLEGADVPAKHKWLIPLYKGKTLQEMGRFAESEQALIEACRLDDSTVPRVYLAGTLASQERFHEAIEVLQDGLNREGDRDEVLLNLAFSQRTLGRLKEAKESLELALTVTPSYPEALALLEDVNAAILFEPS</sequence>
<proteinExistence type="predicted"/>
<dbReference type="Pfam" id="PF14559">
    <property type="entry name" value="TPR_19"/>
    <property type="match status" value="1"/>
</dbReference>
<evidence type="ECO:0000313" key="2">
    <source>
        <dbReference type="Proteomes" id="UP001320876"/>
    </source>
</evidence>
<dbReference type="InterPro" id="IPR011990">
    <property type="entry name" value="TPR-like_helical_dom_sf"/>
</dbReference>
<evidence type="ECO:0000313" key="1">
    <source>
        <dbReference type="EMBL" id="MCW1926650.1"/>
    </source>
</evidence>
<dbReference type="SUPFAM" id="SSF48452">
    <property type="entry name" value="TPR-like"/>
    <property type="match status" value="1"/>
</dbReference>
<name>A0ABT3GT06_9BACT</name>
<reference evidence="1 2" key="1">
    <citation type="submission" date="2022-10" db="EMBL/GenBank/DDBJ databases">
        <title>Luteolibacter arcticus strain CCTCC AB 2014275, whole genome shotgun sequencing project.</title>
        <authorList>
            <person name="Zhao G."/>
            <person name="Shen L."/>
        </authorList>
    </citation>
    <scope>NUCLEOTIDE SEQUENCE [LARGE SCALE GENOMIC DNA]</scope>
    <source>
        <strain evidence="1 2">CCTCC AB 2014275</strain>
    </source>
</reference>
<organism evidence="1 2">
    <name type="scientific">Luteolibacter arcticus</name>
    <dbReference type="NCBI Taxonomy" id="1581411"/>
    <lineage>
        <taxon>Bacteria</taxon>
        <taxon>Pseudomonadati</taxon>
        <taxon>Verrucomicrobiota</taxon>
        <taxon>Verrucomicrobiia</taxon>
        <taxon>Verrucomicrobiales</taxon>
        <taxon>Verrucomicrobiaceae</taxon>
        <taxon>Luteolibacter</taxon>
    </lineage>
</organism>
<protein>
    <submittedName>
        <fullName evidence="1">Tetratricopeptide repeat protein</fullName>
    </submittedName>
</protein>
<keyword evidence="2" id="KW-1185">Reference proteome</keyword>
<comment type="caution">
    <text evidence="1">The sequence shown here is derived from an EMBL/GenBank/DDBJ whole genome shotgun (WGS) entry which is preliminary data.</text>
</comment>